<comment type="caution">
    <text evidence="2">The sequence shown here is derived from an EMBL/GenBank/DDBJ whole genome shotgun (WGS) entry which is preliminary data.</text>
</comment>
<protein>
    <recommendedName>
        <fullName evidence="1">Replication-associated protein ORF2/G2P domain-containing protein</fullName>
    </recommendedName>
</protein>
<proteinExistence type="predicted"/>
<name>A0A318ENY9_9FIRM</name>
<organism evidence="2 3">
    <name type="scientific">Lachnotalea glycerini</name>
    <dbReference type="NCBI Taxonomy" id="1763509"/>
    <lineage>
        <taxon>Bacteria</taxon>
        <taxon>Bacillati</taxon>
        <taxon>Bacillota</taxon>
        <taxon>Clostridia</taxon>
        <taxon>Lachnospirales</taxon>
        <taxon>Lachnospiraceae</taxon>
        <taxon>Lachnotalea</taxon>
    </lineage>
</organism>
<evidence type="ECO:0000313" key="2">
    <source>
        <dbReference type="EMBL" id="PXV87343.1"/>
    </source>
</evidence>
<feature type="domain" description="Replication-associated protein ORF2/G2P" evidence="1">
    <location>
        <begin position="67"/>
        <end position="168"/>
    </location>
</feature>
<gene>
    <name evidence="2" type="ORF">C8E03_110104</name>
</gene>
<evidence type="ECO:0000313" key="3">
    <source>
        <dbReference type="Proteomes" id="UP000247523"/>
    </source>
</evidence>
<dbReference type="RefSeq" id="WP_110291616.1">
    <property type="nucleotide sequence ID" value="NZ_QICS01000010.1"/>
</dbReference>
<dbReference type="Pfam" id="PF23343">
    <property type="entry name" value="REP_ORF2-G2P"/>
    <property type="match status" value="1"/>
</dbReference>
<dbReference type="Proteomes" id="UP000247523">
    <property type="component" value="Unassembled WGS sequence"/>
</dbReference>
<reference evidence="2 3" key="1">
    <citation type="submission" date="2018-05" db="EMBL/GenBank/DDBJ databases">
        <title>Genomic Encyclopedia of Type Strains, Phase IV (KMG-IV): sequencing the most valuable type-strain genomes for metagenomic binning, comparative biology and taxonomic classification.</title>
        <authorList>
            <person name="Goeker M."/>
        </authorList>
    </citation>
    <scope>NUCLEOTIDE SEQUENCE [LARGE SCALE GENOMIC DNA]</scope>
    <source>
        <strain evidence="2 3">DSM 28816</strain>
    </source>
</reference>
<accession>A0A318ENY9</accession>
<dbReference type="AlphaFoldDB" id="A0A318ENY9"/>
<sequence length="272" mass="32742">MAYWKDTWPFINSIEYEYKFAGNYGAKGEKRGERKKATPEQIKKQNQLNKEKRMRRVIKANFLSEDYWITLKYPEGTRKKVEEVKKELKKFLDDMRKAYKKRSEIFKFIYRMEIGELGGIHIHILLNRIQGKPHTDLLIKELWPHGTINYQTLYEYGGYKKLANYIVKPPDEEVYEQLSLFEEEEQKQFIRYSSSRNLIRPEPERKVYRRWTVKQLIEDGPKPTKGFYIDKDSIIVGVNKYTGMSYLQYTECRINEIKDREEYEKLKQEGVG</sequence>
<dbReference type="InterPro" id="IPR056906">
    <property type="entry name" value="ORF2/G2P_dom"/>
</dbReference>
<dbReference type="EMBL" id="QICS01000010">
    <property type="protein sequence ID" value="PXV87343.1"/>
    <property type="molecule type" value="Genomic_DNA"/>
</dbReference>
<evidence type="ECO:0000259" key="1">
    <source>
        <dbReference type="Pfam" id="PF23343"/>
    </source>
</evidence>